<dbReference type="EMBL" id="FNAV01000018">
    <property type="protein sequence ID" value="SDF35792.1"/>
    <property type="molecule type" value="Genomic_DNA"/>
</dbReference>
<organism evidence="1 2">
    <name type="scientific">Salipiger thiooxidans</name>
    <dbReference type="NCBI Taxonomy" id="282683"/>
    <lineage>
        <taxon>Bacteria</taxon>
        <taxon>Pseudomonadati</taxon>
        <taxon>Pseudomonadota</taxon>
        <taxon>Alphaproteobacteria</taxon>
        <taxon>Rhodobacterales</taxon>
        <taxon>Roseobacteraceae</taxon>
        <taxon>Salipiger</taxon>
    </lineage>
</organism>
<protein>
    <submittedName>
        <fullName evidence="1">Uncharacterized protein</fullName>
    </submittedName>
</protein>
<dbReference type="AlphaFoldDB" id="A0A1G7KF29"/>
<name>A0A1G7KF29_9RHOB</name>
<evidence type="ECO:0000313" key="2">
    <source>
        <dbReference type="Proteomes" id="UP000198994"/>
    </source>
</evidence>
<gene>
    <name evidence="1" type="ORF">SAMN04488105_11842</name>
</gene>
<keyword evidence="2" id="KW-1185">Reference proteome</keyword>
<sequence>MTAPGPKECPSPCAAACKDRRMATVGVEGAITGNGADFLVFRDLVQKIEVSTA</sequence>
<accession>A0A1G7KF29</accession>
<reference evidence="2" key="1">
    <citation type="submission" date="2016-10" db="EMBL/GenBank/DDBJ databases">
        <authorList>
            <person name="Varghese N."/>
            <person name="Submissions S."/>
        </authorList>
    </citation>
    <scope>NUCLEOTIDE SEQUENCE [LARGE SCALE GENOMIC DNA]</scope>
    <source>
        <strain evidence="2">DSM 10146</strain>
    </source>
</reference>
<proteinExistence type="predicted"/>
<dbReference type="Proteomes" id="UP000198994">
    <property type="component" value="Unassembled WGS sequence"/>
</dbReference>
<evidence type="ECO:0000313" key="1">
    <source>
        <dbReference type="EMBL" id="SDF35792.1"/>
    </source>
</evidence>